<sequence>MTGHKQEAGKMTHGIYMVAQNATGMALLVWARSVTHPGHKCRVGRQGGLWYVAI</sequence>
<proteinExistence type="predicted"/>
<name>A0A7G9V255_9CAUD</name>
<dbReference type="Proteomes" id="UP000516132">
    <property type="component" value="Segment"/>
</dbReference>
<gene>
    <name evidence="1" type="ORF">phiPsa315_162</name>
</gene>
<evidence type="ECO:0000313" key="2">
    <source>
        <dbReference type="Proteomes" id="UP000516132"/>
    </source>
</evidence>
<evidence type="ECO:0000313" key="1">
    <source>
        <dbReference type="EMBL" id="QNO00361.1"/>
    </source>
</evidence>
<organism evidence="1 2">
    <name type="scientific">Pseudomonas phage phiPsa315</name>
    <dbReference type="NCBI Taxonomy" id="1460363"/>
    <lineage>
        <taxon>Viruses</taxon>
        <taxon>Duplodnaviria</taxon>
        <taxon>Heunggongvirae</taxon>
        <taxon>Uroviricota</taxon>
        <taxon>Caudoviricetes</taxon>
        <taxon>Vandenendeviridae</taxon>
        <taxon>Gorskivirinae</taxon>
        <taxon>Otagovirus</taxon>
        <taxon>Otagovirus psa315</taxon>
    </lineage>
</organism>
<keyword evidence="2" id="KW-1185">Reference proteome</keyword>
<dbReference type="EMBL" id="MT670419">
    <property type="protein sequence ID" value="QNO00361.1"/>
    <property type="molecule type" value="Genomic_DNA"/>
</dbReference>
<accession>A0A7G9V255</accession>
<protein>
    <submittedName>
        <fullName evidence="1">Uncharacterized protein</fullName>
    </submittedName>
</protein>
<reference evidence="1 2" key="1">
    <citation type="submission" date="2020-06" db="EMBL/GenBank/DDBJ databases">
        <title>Characterization of Pseudomonas phiPsa374-like phages.</title>
        <authorList>
            <person name="Warring S."/>
            <person name="Malone L.M."/>
            <person name="Easingwood R.A."/>
            <person name="Rigano L."/>
            <person name="Frampton R.A."/>
            <person name="Lopez Acedo E."/>
            <person name="Templeton M.D."/>
            <person name="Kleffmann T."/>
            <person name="Bostina M."/>
            <person name="Fineran P.C."/>
        </authorList>
    </citation>
    <scope>NUCLEOTIDE SEQUENCE [LARGE SCALE GENOMIC DNA]</scope>
</reference>